<evidence type="ECO:0000313" key="10">
    <source>
        <dbReference type="EMBL" id="KAI1860518.1"/>
    </source>
</evidence>
<organism evidence="10 11">
    <name type="scientific">Neoarthrinium moseri</name>
    <dbReference type="NCBI Taxonomy" id="1658444"/>
    <lineage>
        <taxon>Eukaryota</taxon>
        <taxon>Fungi</taxon>
        <taxon>Dikarya</taxon>
        <taxon>Ascomycota</taxon>
        <taxon>Pezizomycotina</taxon>
        <taxon>Sordariomycetes</taxon>
        <taxon>Xylariomycetidae</taxon>
        <taxon>Amphisphaeriales</taxon>
        <taxon>Apiosporaceae</taxon>
        <taxon>Neoarthrinium</taxon>
    </lineage>
</organism>
<accession>A0A9P9WFJ2</accession>
<evidence type="ECO:0000259" key="9">
    <source>
        <dbReference type="PROSITE" id="PS50048"/>
    </source>
</evidence>
<keyword evidence="2" id="KW-0479">Metal-binding</keyword>
<evidence type="ECO:0000256" key="2">
    <source>
        <dbReference type="ARBA" id="ARBA00022723"/>
    </source>
</evidence>
<dbReference type="InterPro" id="IPR001138">
    <property type="entry name" value="Zn2Cys6_DnaBD"/>
</dbReference>
<dbReference type="CDD" id="cd12148">
    <property type="entry name" value="fungal_TF_MHR"/>
    <property type="match status" value="1"/>
</dbReference>
<dbReference type="EMBL" id="JAFIMR010000031">
    <property type="protein sequence ID" value="KAI1860518.1"/>
    <property type="molecule type" value="Genomic_DNA"/>
</dbReference>
<dbReference type="PANTHER" id="PTHR47782:SF12">
    <property type="entry name" value="ZN(II)2CYS6 TRANSCRIPTION FACTOR (EUROFUNG)"/>
    <property type="match status" value="1"/>
</dbReference>
<dbReference type="GO" id="GO:0008270">
    <property type="term" value="F:zinc ion binding"/>
    <property type="evidence" value="ECO:0007669"/>
    <property type="project" value="InterPro"/>
</dbReference>
<dbReference type="CDD" id="cd00067">
    <property type="entry name" value="GAL4"/>
    <property type="match status" value="1"/>
</dbReference>
<comment type="caution">
    <text evidence="10">The sequence shown here is derived from an EMBL/GenBank/DDBJ whole genome shotgun (WGS) entry which is preliminary data.</text>
</comment>
<reference evidence="10" key="1">
    <citation type="submission" date="2021-03" db="EMBL/GenBank/DDBJ databases">
        <title>Revisited historic fungal species revealed as producer of novel bioactive compounds through whole genome sequencing and comparative genomics.</title>
        <authorList>
            <person name="Vignolle G.A."/>
            <person name="Hochenegger N."/>
            <person name="Mach R.L."/>
            <person name="Mach-Aigner A.R."/>
            <person name="Javad Rahimi M."/>
            <person name="Salim K.A."/>
            <person name="Chan C.M."/>
            <person name="Lim L.B.L."/>
            <person name="Cai F."/>
            <person name="Druzhinina I.S."/>
            <person name="U'Ren J.M."/>
            <person name="Derntl C."/>
        </authorList>
    </citation>
    <scope>NUCLEOTIDE SEQUENCE</scope>
    <source>
        <strain evidence="10">TUCIM 5799</strain>
    </source>
</reference>
<evidence type="ECO:0000256" key="7">
    <source>
        <dbReference type="ARBA" id="ARBA00023242"/>
    </source>
</evidence>
<gene>
    <name evidence="10" type="ORF">JX265_009917</name>
</gene>
<dbReference type="SMART" id="SM00066">
    <property type="entry name" value="GAL4"/>
    <property type="match status" value="1"/>
</dbReference>
<name>A0A9P9WFJ2_9PEZI</name>
<dbReference type="SMART" id="SM00906">
    <property type="entry name" value="Fungal_trans"/>
    <property type="match status" value="1"/>
</dbReference>
<dbReference type="InterPro" id="IPR007219">
    <property type="entry name" value="XnlR_reg_dom"/>
</dbReference>
<keyword evidence="11" id="KW-1185">Reference proteome</keyword>
<dbReference type="GO" id="GO:0000981">
    <property type="term" value="F:DNA-binding transcription factor activity, RNA polymerase II-specific"/>
    <property type="evidence" value="ECO:0007669"/>
    <property type="project" value="InterPro"/>
</dbReference>
<dbReference type="Pfam" id="PF00172">
    <property type="entry name" value="Zn_clus"/>
    <property type="match status" value="1"/>
</dbReference>
<evidence type="ECO:0000256" key="5">
    <source>
        <dbReference type="ARBA" id="ARBA00023125"/>
    </source>
</evidence>
<evidence type="ECO:0000256" key="3">
    <source>
        <dbReference type="ARBA" id="ARBA00022833"/>
    </source>
</evidence>
<keyword evidence="6" id="KW-0804">Transcription</keyword>
<dbReference type="GO" id="GO:0043565">
    <property type="term" value="F:sequence-specific DNA binding"/>
    <property type="evidence" value="ECO:0007669"/>
    <property type="project" value="TreeGrafter"/>
</dbReference>
<dbReference type="PROSITE" id="PS00463">
    <property type="entry name" value="ZN2_CY6_FUNGAL_1"/>
    <property type="match status" value="1"/>
</dbReference>
<keyword evidence="7" id="KW-0539">Nucleus</keyword>
<keyword evidence="5" id="KW-0238">DNA-binding</keyword>
<dbReference type="GO" id="GO:0005634">
    <property type="term" value="C:nucleus"/>
    <property type="evidence" value="ECO:0007669"/>
    <property type="project" value="UniProtKB-SubCell"/>
</dbReference>
<evidence type="ECO:0000313" key="11">
    <source>
        <dbReference type="Proteomes" id="UP000829685"/>
    </source>
</evidence>
<dbReference type="GO" id="GO:0045944">
    <property type="term" value="P:positive regulation of transcription by RNA polymerase II"/>
    <property type="evidence" value="ECO:0007669"/>
    <property type="project" value="TreeGrafter"/>
</dbReference>
<proteinExistence type="predicted"/>
<protein>
    <recommendedName>
        <fullName evidence="9">Zn(2)-C6 fungal-type domain-containing protein</fullName>
    </recommendedName>
</protein>
<dbReference type="Gene3D" id="4.10.240.10">
    <property type="entry name" value="Zn(2)-C6 fungal-type DNA-binding domain"/>
    <property type="match status" value="1"/>
</dbReference>
<dbReference type="SUPFAM" id="SSF57701">
    <property type="entry name" value="Zn2/Cys6 DNA-binding domain"/>
    <property type="match status" value="1"/>
</dbReference>
<evidence type="ECO:0000256" key="8">
    <source>
        <dbReference type="SAM" id="MobiDB-lite"/>
    </source>
</evidence>
<dbReference type="Proteomes" id="UP000829685">
    <property type="component" value="Unassembled WGS sequence"/>
</dbReference>
<dbReference type="AlphaFoldDB" id="A0A9P9WFJ2"/>
<feature type="compositionally biased region" description="Polar residues" evidence="8">
    <location>
        <begin position="120"/>
        <end position="130"/>
    </location>
</feature>
<dbReference type="PANTHER" id="PTHR47782">
    <property type="entry name" value="ZN(II)2CYS6 TRANSCRIPTION FACTOR (EUROFUNG)-RELATED"/>
    <property type="match status" value="1"/>
</dbReference>
<keyword evidence="3" id="KW-0862">Zinc</keyword>
<sequence length="734" mass="81496">MASVSSASKESTSDTQGDLPHLPACRSCHDRKVKCDNQRPKCAPCAAQGAACVMINPDGGPGFSRQYVTVSPLCLSLSGDISCNTLATNLPALLPYCRYIYELEQRARGLPVASWPTEAPESTSASVSPLTTSTTHETRGRTADSLSTVLPGGGLSFMSLLFTDPEWRKTNANLLQTLAAAARPAEIHVEYNPLPPPAEARQLFDSYLAGAHIQHPFLLRQDVQTLYAQVFLGDSQPKPLSDQVLFRTFMILAVASVVPHRKGLHARHPFGYYLSAMRHFDKNFLARGISAIQDLLLVCRFGIYHQTGTSVWEISQLCMRLCIEQGLHAKCTCRTNLLEEQLHRRVFWTSYLMDRYSSYTLNRPFAIADRDIQVNLPAHAEDEYIAAASELAFNLDSFTATHVPVLPNEMSVALCCISLRQISSRIHSQTSQLSKLYASPSSQPDLPLISGRVYKMVDDFTRELKAWRAATPKFDSPRCLYESEAWYDLLVARERLLLVRKAVDLVPKRDGLPSPWVLRLCLHSATRSISLYSSLFRESRITYTRSYFQTMFTAGLSILFCLTVSTEMKRADIEEACNALLDCEETLKQMALQLPDASPYATVFKTLHRNILQKLDQVRSCQPSIPASPTHGGFAQPQSVLGSTNAVSSGLGHETMQPTHTAHGDMPGRDIYDLHSLYQPHVDSGMMAANEVLNGTDASGWASLAYDTIWNMGNYSFVDPGDAQNLWNGMDFNF</sequence>
<keyword evidence="4" id="KW-0805">Transcription regulation</keyword>
<comment type="subcellular location">
    <subcellularLocation>
        <location evidence="1">Nucleus</location>
    </subcellularLocation>
</comment>
<dbReference type="InterPro" id="IPR052202">
    <property type="entry name" value="Yeast_MetPath_Reg"/>
</dbReference>
<dbReference type="Pfam" id="PF04082">
    <property type="entry name" value="Fungal_trans"/>
    <property type="match status" value="1"/>
</dbReference>
<dbReference type="PROSITE" id="PS50048">
    <property type="entry name" value="ZN2_CY6_FUNGAL_2"/>
    <property type="match status" value="1"/>
</dbReference>
<evidence type="ECO:0000256" key="6">
    <source>
        <dbReference type="ARBA" id="ARBA00023163"/>
    </source>
</evidence>
<evidence type="ECO:0000256" key="1">
    <source>
        <dbReference type="ARBA" id="ARBA00004123"/>
    </source>
</evidence>
<feature type="domain" description="Zn(2)-C6 fungal-type" evidence="9">
    <location>
        <begin position="24"/>
        <end position="54"/>
    </location>
</feature>
<feature type="region of interest" description="Disordered" evidence="8">
    <location>
        <begin position="114"/>
        <end position="145"/>
    </location>
</feature>
<evidence type="ECO:0000256" key="4">
    <source>
        <dbReference type="ARBA" id="ARBA00023015"/>
    </source>
</evidence>
<dbReference type="InterPro" id="IPR036864">
    <property type="entry name" value="Zn2-C6_fun-type_DNA-bd_sf"/>
</dbReference>
<dbReference type="GO" id="GO:0006351">
    <property type="term" value="P:DNA-templated transcription"/>
    <property type="evidence" value="ECO:0007669"/>
    <property type="project" value="InterPro"/>
</dbReference>